<feature type="region of interest" description="Disordered" evidence="1">
    <location>
        <begin position="1"/>
        <end position="32"/>
    </location>
</feature>
<reference evidence="2 3" key="1">
    <citation type="journal article" date="2015" name="Sci. Rep.">
        <title>Chromosome-level genome map provides insights into diverse defense mechanisms in the medicinal fungus Ganoderma sinense.</title>
        <authorList>
            <person name="Zhu Y."/>
            <person name="Xu J."/>
            <person name="Sun C."/>
            <person name="Zhou S."/>
            <person name="Xu H."/>
            <person name="Nelson D.R."/>
            <person name="Qian J."/>
            <person name="Song J."/>
            <person name="Luo H."/>
            <person name="Xiang L."/>
            <person name="Li Y."/>
            <person name="Xu Z."/>
            <person name="Ji A."/>
            <person name="Wang L."/>
            <person name="Lu S."/>
            <person name="Hayward A."/>
            <person name="Sun W."/>
            <person name="Li X."/>
            <person name="Schwartz D.C."/>
            <person name="Wang Y."/>
            <person name="Chen S."/>
        </authorList>
    </citation>
    <scope>NUCLEOTIDE SEQUENCE [LARGE SCALE GENOMIC DNA]</scope>
    <source>
        <strain evidence="2 3">ZZ0214-1</strain>
    </source>
</reference>
<protein>
    <submittedName>
        <fullName evidence="2">Uncharacterized protein</fullName>
    </submittedName>
</protein>
<name>A0A2G8S317_9APHY</name>
<evidence type="ECO:0000256" key="1">
    <source>
        <dbReference type="SAM" id="MobiDB-lite"/>
    </source>
</evidence>
<feature type="compositionally biased region" description="Polar residues" evidence="1">
    <location>
        <begin position="18"/>
        <end position="28"/>
    </location>
</feature>
<sequence>MAPADEETTPRAHRWLSTGASYGQQSANDMEPHDLTLVAESQVKRRREYAEQLQPLSDQDLPSALRGNPAYLLHYGFECALPRYQGDPSVKDAFSRSQANVRSMTKKIANVNKALTGNSEVEVMPPLRQAFTITDAARPRDIFVLGLYSSDTPNPPHYSEADIERILEELRKEFGAVERPMWYWSERRHGADTHNFQPFDEVYPRHPVTANP</sequence>
<dbReference type="Proteomes" id="UP000230002">
    <property type="component" value="Unassembled WGS sequence"/>
</dbReference>
<gene>
    <name evidence="2" type="ORF">GSI_09702</name>
</gene>
<organism evidence="2 3">
    <name type="scientific">Ganoderma sinense ZZ0214-1</name>
    <dbReference type="NCBI Taxonomy" id="1077348"/>
    <lineage>
        <taxon>Eukaryota</taxon>
        <taxon>Fungi</taxon>
        <taxon>Dikarya</taxon>
        <taxon>Basidiomycota</taxon>
        <taxon>Agaricomycotina</taxon>
        <taxon>Agaricomycetes</taxon>
        <taxon>Polyporales</taxon>
        <taxon>Polyporaceae</taxon>
        <taxon>Ganoderma</taxon>
    </lineage>
</organism>
<accession>A0A2G8S317</accession>
<evidence type="ECO:0000313" key="3">
    <source>
        <dbReference type="Proteomes" id="UP000230002"/>
    </source>
</evidence>
<keyword evidence="3" id="KW-1185">Reference proteome</keyword>
<evidence type="ECO:0000313" key="2">
    <source>
        <dbReference type="EMBL" id="PIL28165.1"/>
    </source>
</evidence>
<comment type="caution">
    <text evidence="2">The sequence shown here is derived from an EMBL/GenBank/DDBJ whole genome shotgun (WGS) entry which is preliminary data.</text>
</comment>
<dbReference type="EMBL" id="AYKW01000027">
    <property type="protein sequence ID" value="PIL28165.1"/>
    <property type="molecule type" value="Genomic_DNA"/>
</dbReference>
<proteinExistence type="predicted"/>
<dbReference type="AlphaFoldDB" id="A0A2G8S317"/>